<sequence length="535" mass="61023">MLLELIEATFSSFLSNPWRLVSDPYVFFSVLGLVYTCWWQWTFTISPLLHPEKPPDIPYWIPFVGHSWTMFGDSASFVSRGIKHFKRAYKPFTIRVLGDQLYVVTCPDDVSNVYKKSTIFSWHGHMDMLLDGWGLSKEARKISWRKPLPGELDPVMSKELNPQNKCLIEVIEDTYKMQLLPGERLDTMMSSVIDKINASLTWDKLFGPFVLDSSTESRRVSVKDMCRTVITEATTRTMFGDLIFQYEPSIVEQLSITNDKAWAYVFNFPSILIPKLHRARKRIDAAVRACINTPEKFRQGEGWAVRRVIQALELFQMDEESRVSLLLMVLWASYSNTVSAAFWTASYILYNPDLVESLRQETLPALNGSAIDTKYLDKHCPLLNSTFYECLRLISGSASIRRVNEDVTMSGMRLKAGNSVLIPVRELHYNSSVWGKTSADFDPTRFLNRPNLTNHSGYRPFGGGVSYCAGRHLAKAEICSFVVALIHRFDISIPTDAKGRPQPFPKMDFTRPSPGVSLCEDGQDLVLDLRPRKMT</sequence>
<evidence type="ECO:0000256" key="3">
    <source>
        <dbReference type="ARBA" id="ARBA00022617"/>
    </source>
</evidence>
<dbReference type="InterPro" id="IPR002403">
    <property type="entry name" value="Cyt_P450_E_grp-IV"/>
</dbReference>
<evidence type="ECO:0000313" key="7">
    <source>
        <dbReference type="EMBL" id="KAF2122173.1"/>
    </source>
</evidence>
<dbReference type="Gene3D" id="1.10.630.10">
    <property type="entry name" value="Cytochrome P450"/>
    <property type="match status" value="1"/>
</dbReference>
<reference evidence="7" key="1">
    <citation type="journal article" date="2020" name="Stud. Mycol.">
        <title>101 Dothideomycetes genomes: a test case for predicting lifestyles and emergence of pathogens.</title>
        <authorList>
            <person name="Haridas S."/>
            <person name="Albert R."/>
            <person name="Binder M."/>
            <person name="Bloem J."/>
            <person name="Labutti K."/>
            <person name="Salamov A."/>
            <person name="Andreopoulos B."/>
            <person name="Baker S."/>
            <person name="Barry K."/>
            <person name="Bills G."/>
            <person name="Bluhm B."/>
            <person name="Cannon C."/>
            <person name="Castanera R."/>
            <person name="Culley D."/>
            <person name="Daum C."/>
            <person name="Ezra D."/>
            <person name="Gonzalez J."/>
            <person name="Henrissat B."/>
            <person name="Kuo A."/>
            <person name="Liang C."/>
            <person name="Lipzen A."/>
            <person name="Lutzoni F."/>
            <person name="Magnuson J."/>
            <person name="Mondo S."/>
            <person name="Nolan M."/>
            <person name="Ohm R."/>
            <person name="Pangilinan J."/>
            <person name="Park H.-J."/>
            <person name="Ramirez L."/>
            <person name="Alfaro M."/>
            <person name="Sun H."/>
            <person name="Tritt A."/>
            <person name="Yoshinaga Y."/>
            <person name="Zwiers L.-H."/>
            <person name="Turgeon B."/>
            <person name="Goodwin S."/>
            <person name="Spatafora J."/>
            <person name="Crous P."/>
            <person name="Grigoriev I."/>
        </authorList>
    </citation>
    <scope>NUCLEOTIDE SEQUENCE</scope>
    <source>
        <strain evidence="7">CBS 627.86</strain>
    </source>
</reference>
<dbReference type="SUPFAM" id="SSF48264">
    <property type="entry name" value="Cytochrome P450"/>
    <property type="match status" value="1"/>
</dbReference>
<evidence type="ECO:0000256" key="2">
    <source>
        <dbReference type="ARBA" id="ARBA00010617"/>
    </source>
</evidence>
<dbReference type="GO" id="GO:0005506">
    <property type="term" value="F:iron ion binding"/>
    <property type="evidence" value="ECO:0007669"/>
    <property type="project" value="InterPro"/>
</dbReference>
<evidence type="ECO:0000256" key="6">
    <source>
        <dbReference type="PIRSR" id="PIRSR602403-1"/>
    </source>
</evidence>
<dbReference type="AlphaFoldDB" id="A0A6A5ZTH6"/>
<dbReference type="Pfam" id="PF00067">
    <property type="entry name" value="p450"/>
    <property type="match status" value="1"/>
</dbReference>
<organism evidence="7 8">
    <name type="scientific">Lophiotrema nucula</name>
    <dbReference type="NCBI Taxonomy" id="690887"/>
    <lineage>
        <taxon>Eukaryota</taxon>
        <taxon>Fungi</taxon>
        <taxon>Dikarya</taxon>
        <taxon>Ascomycota</taxon>
        <taxon>Pezizomycotina</taxon>
        <taxon>Dothideomycetes</taxon>
        <taxon>Pleosporomycetidae</taxon>
        <taxon>Pleosporales</taxon>
        <taxon>Lophiotremataceae</taxon>
        <taxon>Lophiotrema</taxon>
    </lineage>
</organism>
<keyword evidence="4 6" id="KW-0479">Metal-binding</keyword>
<dbReference type="GO" id="GO:0020037">
    <property type="term" value="F:heme binding"/>
    <property type="evidence" value="ECO:0007669"/>
    <property type="project" value="InterPro"/>
</dbReference>
<dbReference type="PANTHER" id="PTHR24304:SF2">
    <property type="entry name" value="24-HYDROXYCHOLESTEROL 7-ALPHA-HYDROXYLASE"/>
    <property type="match status" value="1"/>
</dbReference>
<keyword evidence="8" id="KW-1185">Reference proteome</keyword>
<gene>
    <name evidence="7" type="ORF">BDV96DRAFT_139528</name>
</gene>
<evidence type="ECO:0000256" key="5">
    <source>
        <dbReference type="ARBA" id="ARBA00023004"/>
    </source>
</evidence>
<proteinExistence type="inferred from homology"/>
<evidence type="ECO:0000256" key="1">
    <source>
        <dbReference type="ARBA" id="ARBA00001971"/>
    </source>
</evidence>
<accession>A0A6A5ZTH6</accession>
<keyword evidence="5 6" id="KW-0408">Iron</keyword>
<comment type="cofactor">
    <cofactor evidence="1 6">
        <name>heme</name>
        <dbReference type="ChEBI" id="CHEBI:30413"/>
    </cofactor>
</comment>
<dbReference type="PANTHER" id="PTHR24304">
    <property type="entry name" value="CYTOCHROME P450 FAMILY 7"/>
    <property type="match status" value="1"/>
</dbReference>
<evidence type="ECO:0000256" key="4">
    <source>
        <dbReference type="ARBA" id="ARBA00022723"/>
    </source>
</evidence>
<evidence type="ECO:0000313" key="8">
    <source>
        <dbReference type="Proteomes" id="UP000799770"/>
    </source>
</evidence>
<dbReference type="InterPro" id="IPR001128">
    <property type="entry name" value="Cyt_P450"/>
</dbReference>
<dbReference type="PRINTS" id="PR00465">
    <property type="entry name" value="EP450IV"/>
</dbReference>
<dbReference type="InterPro" id="IPR050529">
    <property type="entry name" value="CYP450_sterol_14alpha_dmase"/>
</dbReference>
<dbReference type="CDD" id="cd11040">
    <property type="entry name" value="CYP7_CYP8-like"/>
    <property type="match status" value="1"/>
</dbReference>
<dbReference type="InterPro" id="IPR036396">
    <property type="entry name" value="Cyt_P450_sf"/>
</dbReference>
<keyword evidence="3 6" id="KW-0349">Heme</keyword>
<comment type="similarity">
    <text evidence="2">Belongs to the cytochrome P450 family.</text>
</comment>
<dbReference type="EMBL" id="ML977311">
    <property type="protein sequence ID" value="KAF2122173.1"/>
    <property type="molecule type" value="Genomic_DNA"/>
</dbReference>
<dbReference type="Proteomes" id="UP000799770">
    <property type="component" value="Unassembled WGS sequence"/>
</dbReference>
<dbReference type="OrthoDB" id="1470350at2759"/>
<feature type="binding site" description="axial binding residue" evidence="6">
    <location>
        <position position="468"/>
    </location>
    <ligand>
        <name>heme</name>
        <dbReference type="ChEBI" id="CHEBI:30413"/>
    </ligand>
    <ligandPart>
        <name>Fe</name>
        <dbReference type="ChEBI" id="CHEBI:18248"/>
    </ligandPart>
</feature>
<dbReference type="GO" id="GO:0008395">
    <property type="term" value="F:steroid hydroxylase activity"/>
    <property type="evidence" value="ECO:0007669"/>
    <property type="project" value="TreeGrafter"/>
</dbReference>
<protein>
    <submittedName>
        <fullName evidence="7">Cytochrome P450</fullName>
    </submittedName>
</protein>
<name>A0A6A5ZTH6_9PLEO</name>
<dbReference type="GO" id="GO:0016705">
    <property type="term" value="F:oxidoreductase activity, acting on paired donors, with incorporation or reduction of molecular oxygen"/>
    <property type="evidence" value="ECO:0007669"/>
    <property type="project" value="InterPro"/>
</dbReference>